<proteinExistence type="predicted"/>
<accession>A0A939C7G7</accession>
<dbReference type="EMBL" id="JAFGDB010000071">
    <property type="protein sequence ID" value="MBN2067639.1"/>
    <property type="molecule type" value="Genomic_DNA"/>
</dbReference>
<feature type="transmembrane region" description="Helical" evidence="1">
    <location>
        <begin position="189"/>
        <end position="210"/>
    </location>
</feature>
<comment type="caution">
    <text evidence="2">The sequence shown here is derived from an EMBL/GenBank/DDBJ whole genome shotgun (WGS) entry which is preliminary data.</text>
</comment>
<feature type="transmembrane region" description="Helical" evidence="1">
    <location>
        <begin position="52"/>
        <end position="75"/>
    </location>
</feature>
<evidence type="ECO:0000313" key="3">
    <source>
        <dbReference type="Proteomes" id="UP000809243"/>
    </source>
</evidence>
<protein>
    <submittedName>
        <fullName evidence="2">Uncharacterized protein</fullName>
    </submittedName>
</protein>
<feature type="transmembrane region" description="Helical" evidence="1">
    <location>
        <begin position="122"/>
        <end position="144"/>
    </location>
</feature>
<feature type="transmembrane region" description="Helical" evidence="1">
    <location>
        <begin position="81"/>
        <end position="101"/>
    </location>
</feature>
<keyword evidence="1" id="KW-1133">Transmembrane helix</keyword>
<gene>
    <name evidence="2" type="ORF">JW744_04180</name>
</gene>
<feature type="transmembrane region" description="Helical" evidence="1">
    <location>
        <begin position="15"/>
        <end position="40"/>
    </location>
</feature>
<feature type="transmembrane region" description="Helical" evidence="1">
    <location>
        <begin position="150"/>
        <end position="177"/>
    </location>
</feature>
<dbReference type="Proteomes" id="UP000809243">
    <property type="component" value="Unassembled WGS sequence"/>
</dbReference>
<sequence>MSWFFGFLRPGWRNLFVGFLLVSMFLVLQNACHLMGFSCYVNEYFLPSDSFVFFLVDMVLFLPFVLSFWGVLGAVSGNGMWLFVVFLLVAYVHVCCISFVIERFVKSNSFREGFLGRPLFVFLFPFFEWLAGLSLFVGISLILFHMVPSYVVLAPVFLVVAYLLLLASVGIVGLLHFFLKRLNRPRLEFILISLVLFSLYFCVRFSRIGLLPSWVWYD</sequence>
<keyword evidence="1" id="KW-0472">Membrane</keyword>
<organism evidence="2 3">
    <name type="scientific">Candidatus Iainarchaeum sp</name>
    <dbReference type="NCBI Taxonomy" id="3101447"/>
    <lineage>
        <taxon>Archaea</taxon>
        <taxon>Candidatus Iainarchaeota</taxon>
        <taxon>Candidatus Iainarchaeia</taxon>
        <taxon>Candidatus Iainarchaeales</taxon>
        <taxon>Candidatus Iainarchaeaceae</taxon>
        <taxon>Candidatus Iainarchaeum</taxon>
    </lineage>
</organism>
<evidence type="ECO:0000256" key="1">
    <source>
        <dbReference type="SAM" id="Phobius"/>
    </source>
</evidence>
<dbReference type="AlphaFoldDB" id="A0A939C7G7"/>
<evidence type="ECO:0000313" key="2">
    <source>
        <dbReference type="EMBL" id="MBN2067639.1"/>
    </source>
</evidence>
<reference evidence="2" key="1">
    <citation type="submission" date="2021-01" db="EMBL/GenBank/DDBJ databases">
        <title>Active Sulfur Cycling in an Early Earth Analoge.</title>
        <authorList>
            <person name="Hahn C.R."/>
            <person name="Youssef N.H."/>
            <person name="Elshahed M."/>
        </authorList>
    </citation>
    <scope>NUCLEOTIDE SEQUENCE</scope>
    <source>
        <strain evidence="2">Zod_Metabat.1151</strain>
    </source>
</reference>
<name>A0A939C7G7_9ARCH</name>
<keyword evidence="1" id="KW-0812">Transmembrane</keyword>